<reference evidence="1 2" key="1">
    <citation type="journal article" date="2021" name="Hortic Res">
        <title>High-quality reference genome and annotation aids understanding of berry development for evergreen blueberry (Vaccinium darrowii).</title>
        <authorList>
            <person name="Yu J."/>
            <person name="Hulse-Kemp A.M."/>
            <person name="Babiker E."/>
            <person name="Staton M."/>
        </authorList>
    </citation>
    <scope>NUCLEOTIDE SEQUENCE [LARGE SCALE GENOMIC DNA]</scope>
    <source>
        <strain evidence="2">cv. NJ 8807/NJ 8810</strain>
        <tissue evidence="1">Young leaf</tissue>
    </source>
</reference>
<name>A0ACB7Z5K0_9ERIC</name>
<dbReference type="EMBL" id="CM037154">
    <property type="protein sequence ID" value="KAH7860247.1"/>
    <property type="molecule type" value="Genomic_DNA"/>
</dbReference>
<accession>A0ACB7Z5K0</accession>
<organism evidence="1 2">
    <name type="scientific">Vaccinium darrowii</name>
    <dbReference type="NCBI Taxonomy" id="229202"/>
    <lineage>
        <taxon>Eukaryota</taxon>
        <taxon>Viridiplantae</taxon>
        <taxon>Streptophyta</taxon>
        <taxon>Embryophyta</taxon>
        <taxon>Tracheophyta</taxon>
        <taxon>Spermatophyta</taxon>
        <taxon>Magnoliopsida</taxon>
        <taxon>eudicotyledons</taxon>
        <taxon>Gunneridae</taxon>
        <taxon>Pentapetalae</taxon>
        <taxon>asterids</taxon>
        <taxon>Ericales</taxon>
        <taxon>Ericaceae</taxon>
        <taxon>Vaccinioideae</taxon>
        <taxon>Vaccinieae</taxon>
        <taxon>Vaccinium</taxon>
    </lineage>
</organism>
<dbReference type="Proteomes" id="UP000828048">
    <property type="component" value="Chromosome 4"/>
</dbReference>
<gene>
    <name evidence="1" type="ORF">Vadar_011154</name>
</gene>
<sequence length="154" mass="16758">MAPFNPILIAALSLILATALAVHPAFADDDDDDDSKKDAPAPSPFGDISPAISADLNYITHIPPAERKILEDCSNRMTRKCGDEAVSGMLLKSNMSDECCTQLVRMGRKCHRHLTRLLIQYPDFRQNSGVIKETSDKVWSGCEDVAADPPASSD</sequence>
<comment type="caution">
    <text evidence="1">The sequence shown here is derived from an EMBL/GenBank/DDBJ whole genome shotgun (WGS) entry which is preliminary data.</text>
</comment>
<evidence type="ECO:0000313" key="2">
    <source>
        <dbReference type="Proteomes" id="UP000828048"/>
    </source>
</evidence>
<protein>
    <submittedName>
        <fullName evidence="1">Uncharacterized protein</fullName>
    </submittedName>
</protein>
<proteinExistence type="predicted"/>
<keyword evidence="2" id="KW-1185">Reference proteome</keyword>
<evidence type="ECO:0000313" key="1">
    <source>
        <dbReference type="EMBL" id="KAH7860247.1"/>
    </source>
</evidence>